<keyword evidence="3" id="KW-0106">Calcium</keyword>
<dbReference type="InterPro" id="IPR002048">
    <property type="entry name" value="EF_hand_dom"/>
</dbReference>
<gene>
    <name evidence="6" type="ORF">CGI_10004114</name>
</gene>
<evidence type="ECO:0000256" key="4">
    <source>
        <dbReference type="ARBA" id="ARBA00023179"/>
    </source>
</evidence>
<feature type="domain" description="EF-hand" evidence="5">
    <location>
        <begin position="92"/>
        <end position="127"/>
    </location>
</feature>
<protein>
    <submittedName>
        <fullName evidence="6">Calmodulin-like protein 12</fullName>
    </submittedName>
</protein>
<dbReference type="Pfam" id="PF13499">
    <property type="entry name" value="EF-hand_7"/>
    <property type="match status" value="2"/>
</dbReference>
<dbReference type="SMART" id="SM00054">
    <property type="entry name" value="EFh"/>
    <property type="match status" value="4"/>
</dbReference>
<evidence type="ECO:0000259" key="5">
    <source>
        <dbReference type="PROSITE" id="PS50222"/>
    </source>
</evidence>
<keyword evidence="2" id="KW-0677">Repeat</keyword>
<dbReference type="SUPFAM" id="SSF47473">
    <property type="entry name" value="EF-hand"/>
    <property type="match status" value="1"/>
</dbReference>
<dbReference type="InterPro" id="IPR039647">
    <property type="entry name" value="EF_hand_pair_protein_CML-like"/>
</dbReference>
<dbReference type="AlphaFoldDB" id="K1PR65"/>
<name>K1PR65_MAGGI</name>
<dbReference type="Gene3D" id="1.10.238.10">
    <property type="entry name" value="EF-hand"/>
    <property type="match status" value="2"/>
</dbReference>
<dbReference type="HOGENOM" id="CLU_1338723_0_0_1"/>
<feature type="domain" description="EF-hand" evidence="5">
    <location>
        <begin position="54"/>
        <end position="89"/>
    </location>
</feature>
<sequence length="205" mass="23518">MFNEDTLDIFPFIDFNCISFTELLKIFKSFDENGDGKVSKHELVRASKKMGVNKTLKDIEKVLRTINTDREGYITFPQLEKLMAGESVEIDYEDEMLRAKFNEFDLDGDGSITKKELKTVLRSMGSEMPEAEAEAMIHEADKNGDGVISFDDVIFILYNLTRSLFISRLTVNVKIKLFIKSSRSRTNVLYHEQNLSCNRTDCITV</sequence>
<evidence type="ECO:0000256" key="3">
    <source>
        <dbReference type="ARBA" id="ARBA00022837"/>
    </source>
</evidence>
<keyword evidence="1" id="KW-0479">Metal-binding</keyword>
<dbReference type="GO" id="GO:0005509">
    <property type="term" value="F:calcium ion binding"/>
    <property type="evidence" value="ECO:0007669"/>
    <property type="project" value="InterPro"/>
</dbReference>
<reference evidence="6" key="1">
    <citation type="journal article" date="2012" name="Nature">
        <title>The oyster genome reveals stress adaptation and complexity of shell formation.</title>
        <authorList>
            <person name="Zhang G."/>
            <person name="Fang X."/>
            <person name="Guo X."/>
            <person name="Li L."/>
            <person name="Luo R."/>
            <person name="Xu F."/>
            <person name="Yang P."/>
            <person name="Zhang L."/>
            <person name="Wang X."/>
            <person name="Qi H."/>
            <person name="Xiong Z."/>
            <person name="Que H."/>
            <person name="Xie Y."/>
            <person name="Holland P.W."/>
            <person name="Paps J."/>
            <person name="Zhu Y."/>
            <person name="Wu F."/>
            <person name="Chen Y."/>
            <person name="Wang J."/>
            <person name="Peng C."/>
            <person name="Meng J."/>
            <person name="Yang L."/>
            <person name="Liu J."/>
            <person name="Wen B."/>
            <person name="Zhang N."/>
            <person name="Huang Z."/>
            <person name="Zhu Q."/>
            <person name="Feng Y."/>
            <person name="Mount A."/>
            <person name="Hedgecock D."/>
            <person name="Xu Z."/>
            <person name="Liu Y."/>
            <person name="Domazet-Loso T."/>
            <person name="Du Y."/>
            <person name="Sun X."/>
            <person name="Zhang S."/>
            <person name="Liu B."/>
            <person name="Cheng P."/>
            <person name="Jiang X."/>
            <person name="Li J."/>
            <person name="Fan D."/>
            <person name="Wang W."/>
            <person name="Fu W."/>
            <person name="Wang T."/>
            <person name="Wang B."/>
            <person name="Zhang J."/>
            <person name="Peng Z."/>
            <person name="Li Y."/>
            <person name="Li N."/>
            <person name="Wang J."/>
            <person name="Chen M."/>
            <person name="He Y."/>
            <person name="Tan F."/>
            <person name="Song X."/>
            <person name="Zheng Q."/>
            <person name="Huang R."/>
            <person name="Yang H."/>
            <person name="Du X."/>
            <person name="Chen L."/>
            <person name="Yang M."/>
            <person name="Gaffney P.M."/>
            <person name="Wang S."/>
            <person name="Luo L."/>
            <person name="She Z."/>
            <person name="Ming Y."/>
            <person name="Huang W."/>
            <person name="Zhang S."/>
            <person name="Huang B."/>
            <person name="Zhang Y."/>
            <person name="Qu T."/>
            <person name="Ni P."/>
            <person name="Miao G."/>
            <person name="Wang J."/>
            <person name="Wang Q."/>
            <person name="Steinberg C.E."/>
            <person name="Wang H."/>
            <person name="Li N."/>
            <person name="Qian L."/>
            <person name="Zhang G."/>
            <person name="Li Y."/>
            <person name="Yang H."/>
            <person name="Liu X."/>
            <person name="Wang J."/>
            <person name="Yin Y."/>
            <person name="Wang J."/>
        </authorList>
    </citation>
    <scope>NUCLEOTIDE SEQUENCE [LARGE SCALE GENOMIC DNA]</scope>
    <source>
        <strain evidence="6">05x7-T-G4-1.051#20</strain>
    </source>
</reference>
<evidence type="ECO:0000313" key="6">
    <source>
        <dbReference type="EMBL" id="EKC21329.1"/>
    </source>
</evidence>
<dbReference type="EMBL" id="JH818002">
    <property type="protein sequence ID" value="EKC21329.1"/>
    <property type="molecule type" value="Genomic_DNA"/>
</dbReference>
<feature type="domain" description="EF-hand" evidence="5">
    <location>
        <begin position="18"/>
        <end position="53"/>
    </location>
</feature>
<dbReference type="InterPro" id="IPR011992">
    <property type="entry name" value="EF-hand-dom_pair"/>
</dbReference>
<dbReference type="PROSITE" id="PS50222">
    <property type="entry name" value="EF_HAND_2"/>
    <property type="match status" value="4"/>
</dbReference>
<evidence type="ECO:0000256" key="1">
    <source>
        <dbReference type="ARBA" id="ARBA00022723"/>
    </source>
</evidence>
<evidence type="ECO:0000256" key="2">
    <source>
        <dbReference type="ARBA" id="ARBA00022737"/>
    </source>
</evidence>
<proteinExistence type="predicted"/>
<dbReference type="InterPro" id="IPR018247">
    <property type="entry name" value="EF_Hand_1_Ca_BS"/>
</dbReference>
<organism evidence="6">
    <name type="scientific">Magallana gigas</name>
    <name type="common">Pacific oyster</name>
    <name type="synonym">Crassostrea gigas</name>
    <dbReference type="NCBI Taxonomy" id="29159"/>
    <lineage>
        <taxon>Eukaryota</taxon>
        <taxon>Metazoa</taxon>
        <taxon>Spiralia</taxon>
        <taxon>Lophotrochozoa</taxon>
        <taxon>Mollusca</taxon>
        <taxon>Bivalvia</taxon>
        <taxon>Autobranchia</taxon>
        <taxon>Pteriomorphia</taxon>
        <taxon>Ostreida</taxon>
        <taxon>Ostreoidea</taxon>
        <taxon>Ostreidae</taxon>
        <taxon>Magallana</taxon>
    </lineage>
</organism>
<dbReference type="PANTHER" id="PTHR10891">
    <property type="entry name" value="EF-HAND CALCIUM-BINDING DOMAIN CONTAINING PROTEIN"/>
    <property type="match status" value="1"/>
</dbReference>
<dbReference type="CDD" id="cd00051">
    <property type="entry name" value="EFh"/>
    <property type="match status" value="1"/>
</dbReference>
<feature type="domain" description="EF-hand" evidence="5">
    <location>
        <begin position="128"/>
        <end position="163"/>
    </location>
</feature>
<dbReference type="PROSITE" id="PS00018">
    <property type="entry name" value="EF_HAND_1"/>
    <property type="match status" value="3"/>
</dbReference>
<dbReference type="FunFam" id="1.10.238.10:FF:000001">
    <property type="entry name" value="Calmodulin 1"/>
    <property type="match status" value="1"/>
</dbReference>
<dbReference type="InParanoid" id="K1PR65"/>
<keyword evidence="4" id="KW-0514">Muscle protein</keyword>
<accession>K1PR65</accession>